<dbReference type="RefSeq" id="WP_156332062.1">
    <property type="nucleotide sequence ID" value="NZ_CP159837.1"/>
</dbReference>
<dbReference type="AlphaFoldDB" id="A0AAU8JBL4"/>
<organism evidence="1">
    <name type="scientific">Planktothricoides raciborskii GIHE-MW2</name>
    <dbReference type="NCBI Taxonomy" id="2792601"/>
    <lineage>
        <taxon>Bacteria</taxon>
        <taxon>Bacillati</taxon>
        <taxon>Cyanobacteriota</taxon>
        <taxon>Cyanophyceae</taxon>
        <taxon>Oscillatoriophycideae</taxon>
        <taxon>Oscillatoriales</taxon>
        <taxon>Oscillatoriaceae</taxon>
        <taxon>Planktothricoides</taxon>
    </lineage>
</organism>
<sequence length="80" mass="9236">MAVQLVTTTVNWSKALDFCSVSQRNRRNYFRDRLVFYSDDKIFGNIRQITEMIVKVKFGCRLSSDRHEGLEALGGVFNEG</sequence>
<name>A0AAU8JBL4_9CYAN</name>
<reference evidence="1" key="1">
    <citation type="submission" date="2024-07" db="EMBL/GenBank/DDBJ databases">
        <authorList>
            <person name="Kim Y.J."/>
            <person name="Jeong J.Y."/>
        </authorList>
    </citation>
    <scope>NUCLEOTIDE SEQUENCE</scope>
    <source>
        <strain evidence="1">GIHE-MW2</strain>
    </source>
</reference>
<dbReference type="EMBL" id="CP159837">
    <property type="protein sequence ID" value="XCM36589.1"/>
    <property type="molecule type" value="Genomic_DNA"/>
</dbReference>
<proteinExistence type="predicted"/>
<evidence type="ECO:0000313" key="1">
    <source>
        <dbReference type="EMBL" id="XCM36589.1"/>
    </source>
</evidence>
<protein>
    <submittedName>
        <fullName evidence="1">Uncharacterized protein</fullName>
    </submittedName>
</protein>
<gene>
    <name evidence="1" type="ORF">ABWT76_005359</name>
</gene>
<accession>A0AAU8JBL4</accession>